<dbReference type="PROSITE" id="PS50089">
    <property type="entry name" value="ZF_RING_2"/>
    <property type="match status" value="1"/>
</dbReference>
<dbReference type="SMART" id="SM00184">
    <property type="entry name" value="RING"/>
    <property type="match status" value="1"/>
</dbReference>
<keyword evidence="6" id="KW-0479">Metal-binding</keyword>
<feature type="domain" description="RING-type" evidence="13">
    <location>
        <begin position="34"/>
        <end position="76"/>
    </location>
</feature>
<evidence type="ECO:0000256" key="8">
    <source>
        <dbReference type="ARBA" id="ARBA00022786"/>
    </source>
</evidence>
<protein>
    <recommendedName>
        <fullName evidence="3">RING-type E3 ubiquitin transferase</fullName>
        <ecNumber evidence="3">2.3.2.27</ecNumber>
    </recommendedName>
</protein>
<comment type="subcellular location">
    <subcellularLocation>
        <location evidence="2">Membrane</location>
        <topology evidence="2">Multi-pass membrane protein</topology>
    </subcellularLocation>
</comment>
<gene>
    <name evidence="14" type="primary">EL5.1</name>
    <name evidence="14" type="ORF">MA16_Dca018197</name>
</gene>
<dbReference type="SUPFAM" id="SSF57850">
    <property type="entry name" value="RING/U-box"/>
    <property type="match status" value="1"/>
</dbReference>
<organism evidence="14 15">
    <name type="scientific">Dendrobium catenatum</name>
    <dbReference type="NCBI Taxonomy" id="906689"/>
    <lineage>
        <taxon>Eukaryota</taxon>
        <taxon>Viridiplantae</taxon>
        <taxon>Streptophyta</taxon>
        <taxon>Embryophyta</taxon>
        <taxon>Tracheophyta</taxon>
        <taxon>Spermatophyta</taxon>
        <taxon>Magnoliopsida</taxon>
        <taxon>Liliopsida</taxon>
        <taxon>Asparagales</taxon>
        <taxon>Orchidaceae</taxon>
        <taxon>Epidendroideae</taxon>
        <taxon>Malaxideae</taxon>
        <taxon>Dendrobiinae</taxon>
        <taxon>Dendrobium</taxon>
    </lineage>
</organism>
<evidence type="ECO:0000313" key="14">
    <source>
        <dbReference type="EMBL" id="PKU85083.1"/>
    </source>
</evidence>
<reference evidence="14 15" key="1">
    <citation type="journal article" date="2016" name="Sci. Rep.">
        <title>The Dendrobium catenatum Lindl. genome sequence provides insights into polysaccharide synthase, floral development and adaptive evolution.</title>
        <authorList>
            <person name="Zhang G.Q."/>
            <person name="Xu Q."/>
            <person name="Bian C."/>
            <person name="Tsai W.C."/>
            <person name="Yeh C.M."/>
            <person name="Liu K.W."/>
            <person name="Yoshida K."/>
            <person name="Zhang L.S."/>
            <person name="Chang S.B."/>
            <person name="Chen F."/>
            <person name="Shi Y."/>
            <person name="Su Y.Y."/>
            <person name="Zhang Y.Q."/>
            <person name="Chen L.J."/>
            <person name="Yin Y."/>
            <person name="Lin M."/>
            <person name="Huang H."/>
            <person name="Deng H."/>
            <person name="Wang Z.W."/>
            <person name="Zhu S.L."/>
            <person name="Zhao X."/>
            <person name="Deng C."/>
            <person name="Niu S.C."/>
            <person name="Huang J."/>
            <person name="Wang M."/>
            <person name="Liu G.H."/>
            <person name="Yang H.J."/>
            <person name="Xiao X.J."/>
            <person name="Hsiao Y.Y."/>
            <person name="Wu W.L."/>
            <person name="Chen Y.Y."/>
            <person name="Mitsuda N."/>
            <person name="Ohme-Takagi M."/>
            <person name="Luo Y.B."/>
            <person name="Van de Peer Y."/>
            <person name="Liu Z.J."/>
        </authorList>
    </citation>
    <scope>NUCLEOTIDE SEQUENCE [LARGE SCALE GENOMIC DNA]</scope>
    <source>
        <tissue evidence="14">The whole plant</tissue>
    </source>
</reference>
<dbReference type="EC" id="2.3.2.27" evidence="3"/>
<dbReference type="OrthoDB" id="8062037at2759"/>
<dbReference type="PANTHER" id="PTHR45977:SF13">
    <property type="entry name" value="GB|AAF27103.1"/>
    <property type="match status" value="1"/>
</dbReference>
<dbReference type="InterPro" id="IPR001841">
    <property type="entry name" value="Znf_RING"/>
</dbReference>
<dbReference type="GO" id="GO:0000325">
    <property type="term" value="C:plant-type vacuole"/>
    <property type="evidence" value="ECO:0007669"/>
    <property type="project" value="TreeGrafter"/>
</dbReference>
<evidence type="ECO:0000256" key="7">
    <source>
        <dbReference type="ARBA" id="ARBA00022771"/>
    </source>
</evidence>
<dbReference type="GO" id="GO:0008270">
    <property type="term" value="F:zinc ion binding"/>
    <property type="evidence" value="ECO:0007669"/>
    <property type="project" value="UniProtKB-KW"/>
</dbReference>
<dbReference type="GO" id="GO:0006511">
    <property type="term" value="P:ubiquitin-dependent protein catabolic process"/>
    <property type="evidence" value="ECO:0007669"/>
    <property type="project" value="TreeGrafter"/>
</dbReference>
<sequence length="107" mass="12692">MSTFISFIFQILGLEDFFKRCEEISTEELQMEYCCVCLSSLEEGEGTRKLPCRHMFHRECVDRWLALCRRTCPLCRLSIDAKFFSFGELDYNDELVIWFSTFLVPGY</sequence>
<dbReference type="InterPro" id="IPR013083">
    <property type="entry name" value="Znf_RING/FYVE/PHD"/>
</dbReference>
<dbReference type="PANTHER" id="PTHR45977">
    <property type="entry name" value="TARGET OF ERK KINASE MPK-1"/>
    <property type="match status" value="1"/>
</dbReference>
<keyword evidence="11" id="KW-0472">Membrane</keyword>
<evidence type="ECO:0000313" key="15">
    <source>
        <dbReference type="Proteomes" id="UP000233837"/>
    </source>
</evidence>
<keyword evidence="5" id="KW-0812">Transmembrane</keyword>
<keyword evidence="4" id="KW-0808">Transferase</keyword>
<dbReference type="AlphaFoldDB" id="A0A2I0XAZ5"/>
<keyword evidence="10" id="KW-1133">Transmembrane helix</keyword>
<evidence type="ECO:0000256" key="10">
    <source>
        <dbReference type="ARBA" id="ARBA00022989"/>
    </source>
</evidence>
<keyword evidence="9" id="KW-0862">Zinc</keyword>
<dbReference type="GO" id="GO:0016567">
    <property type="term" value="P:protein ubiquitination"/>
    <property type="evidence" value="ECO:0007669"/>
    <property type="project" value="TreeGrafter"/>
</dbReference>
<accession>A0A2I0XAZ5</accession>
<evidence type="ECO:0000256" key="1">
    <source>
        <dbReference type="ARBA" id="ARBA00000900"/>
    </source>
</evidence>
<dbReference type="GO" id="GO:0016020">
    <property type="term" value="C:membrane"/>
    <property type="evidence" value="ECO:0007669"/>
    <property type="project" value="UniProtKB-SubCell"/>
</dbReference>
<reference evidence="14 15" key="2">
    <citation type="journal article" date="2017" name="Nature">
        <title>The Apostasia genome and the evolution of orchids.</title>
        <authorList>
            <person name="Zhang G.Q."/>
            <person name="Liu K.W."/>
            <person name="Li Z."/>
            <person name="Lohaus R."/>
            <person name="Hsiao Y.Y."/>
            <person name="Niu S.C."/>
            <person name="Wang J.Y."/>
            <person name="Lin Y.C."/>
            <person name="Xu Q."/>
            <person name="Chen L.J."/>
            <person name="Yoshida K."/>
            <person name="Fujiwara S."/>
            <person name="Wang Z.W."/>
            <person name="Zhang Y.Q."/>
            <person name="Mitsuda N."/>
            <person name="Wang M."/>
            <person name="Liu G.H."/>
            <person name="Pecoraro L."/>
            <person name="Huang H.X."/>
            <person name="Xiao X.J."/>
            <person name="Lin M."/>
            <person name="Wu X.Y."/>
            <person name="Wu W.L."/>
            <person name="Chen Y.Y."/>
            <person name="Chang S.B."/>
            <person name="Sakamoto S."/>
            <person name="Ohme-Takagi M."/>
            <person name="Yagi M."/>
            <person name="Zeng S.J."/>
            <person name="Shen C.Y."/>
            <person name="Yeh C.M."/>
            <person name="Luo Y.B."/>
            <person name="Tsai W.C."/>
            <person name="Van de Peer Y."/>
            <person name="Liu Z.J."/>
        </authorList>
    </citation>
    <scope>NUCLEOTIDE SEQUENCE [LARGE SCALE GENOMIC DNA]</scope>
    <source>
        <tissue evidence="14">The whole plant</tissue>
    </source>
</reference>
<dbReference type="GO" id="GO:0061630">
    <property type="term" value="F:ubiquitin protein ligase activity"/>
    <property type="evidence" value="ECO:0007669"/>
    <property type="project" value="UniProtKB-EC"/>
</dbReference>
<dbReference type="Gene3D" id="3.30.40.10">
    <property type="entry name" value="Zinc/RING finger domain, C3HC4 (zinc finger)"/>
    <property type="match status" value="1"/>
</dbReference>
<evidence type="ECO:0000256" key="12">
    <source>
        <dbReference type="PROSITE-ProRule" id="PRU00175"/>
    </source>
</evidence>
<evidence type="ECO:0000256" key="11">
    <source>
        <dbReference type="ARBA" id="ARBA00023136"/>
    </source>
</evidence>
<keyword evidence="15" id="KW-1185">Reference proteome</keyword>
<evidence type="ECO:0000256" key="2">
    <source>
        <dbReference type="ARBA" id="ARBA00004141"/>
    </source>
</evidence>
<keyword evidence="8" id="KW-0833">Ubl conjugation pathway</keyword>
<evidence type="ECO:0000256" key="9">
    <source>
        <dbReference type="ARBA" id="ARBA00022833"/>
    </source>
</evidence>
<evidence type="ECO:0000259" key="13">
    <source>
        <dbReference type="PROSITE" id="PS50089"/>
    </source>
</evidence>
<comment type="catalytic activity">
    <reaction evidence="1">
        <text>S-ubiquitinyl-[E2 ubiquitin-conjugating enzyme]-L-cysteine + [acceptor protein]-L-lysine = [E2 ubiquitin-conjugating enzyme]-L-cysteine + N(6)-ubiquitinyl-[acceptor protein]-L-lysine.</text>
        <dbReference type="EC" id="2.3.2.27"/>
    </reaction>
</comment>
<proteinExistence type="predicted"/>
<evidence type="ECO:0000256" key="4">
    <source>
        <dbReference type="ARBA" id="ARBA00022679"/>
    </source>
</evidence>
<dbReference type="EMBL" id="KZ501999">
    <property type="protein sequence ID" value="PKU85083.1"/>
    <property type="molecule type" value="Genomic_DNA"/>
</dbReference>
<dbReference type="Pfam" id="PF13639">
    <property type="entry name" value="zf-RING_2"/>
    <property type="match status" value="1"/>
</dbReference>
<evidence type="ECO:0000256" key="5">
    <source>
        <dbReference type="ARBA" id="ARBA00022692"/>
    </source>
</evidence>
<name>A0A2I0XAZ5_9ASPA</name>
<keyword evidence="7 12" id="KW-0863">Zinc-finger</keyword>
<evidence type="ECO:0000256" key="6">
    <source>
        <dbReference type="ARBA" id="ARBA00022723"/>
    </source>
</evidence>
<dbReference type="Proteomes" id="UP000233837">
    <property type="component" value="Unassembled WGS sequence"/>
</dbReference>
<evidence type="ECO:0000256" key="3">
    <source>
        <dbReference type="ARBA" id="ARBA00012483"/>
    </source>
</evidence>
<dbReference type="STRING" id="906689.A0A2I0XAZ5"/>